<protein>
    <submittedName>
        <fullName evidence="2">Uncharacterized protein</fullName>
    </submittedName>
</protein>
<feature type="compositionally biased region" description="Polar residues" evidence="1">
    <location>
        <begin position="164"/>
        <end position="201"/>
    </location>
</feature>
<organism evidence="2 3">
    <name type="scientific">Austropuccinia psidii MF-1</name>
    <dbReference type="NCBI Taxonomy" id="1389203"/>
    <lineage>
        <taxon>Eukaryota</taxon>
        <taxon>Fungi</taxon>
        <taxon>Dikarya</taxon>
        <taxon>Basidiomycota</taxon>
        <taxon>Pucciniomycotina</taxon>
        <taxon>Pucciniomycetes</taxon>
        <taxon>Pucciniales</taxon>
        <taxon>Sphaerophragmiaceae</taxon>
        <taxon>Austropuccinia</taxon>
    </lineage>
</organism>
<dbReference type="AlphaFoldDB" id="A0A9Q3H957"/>
<evidence type="ECO:0000256" key="1">
    <source>
        <dbReference type="SAM" id="MobiDB-lite"/>
    </source>
</evidence>
<feature type="compositionally biased region" description="Polar residues" evidence="1">
    <location>
        <begin position="229"/>
        <end position="257"/>
    </location>
</feature>
<gene>
    <name evidence="2" type="ORF">O181_033345</name>
</gene>
<keyword evidence="3" id="KW-1185">Reference proteome</keyword>
<reference evidence="2" key="1">
    <citation type="submission" date="2021-03" db="EMBL/GenBank/DDBJ databases">
        <title>Draft genome sequence of rust myrtle Austropuccinia psidii MF-1, a brazilian biotype.</title>
        <authorList>
            <person name="Quecine M.C."/>
            <person name="Pachon D.M.R."/>
            <person name="Bonatelli M.L."/>
            <person name="Correr F.H."/>
            <person name="Franceschini L.M."/>
            <person name="Leite T.F."/>
            <person name="Margarido G.R.A."/>
            <person name="Almeida C.A."/>
            <person name="Ferrarezi J.A."/>
            <person name="Labate C.A."/>
        </authorList>
    </citation>
    <scope>NUCLEOTIDE SEQUENCE</scope>
    <source>
        <strain evidence="2">MF-1</strain>
    </source>
</reference>
<name>A0A9Q3H957_9BASI</name>
<feature type="region of interest" description="Disordered" evidence="1">
    <location>
        <begin position="153"/>
        <end position="273"/>
    </location>
</feature>
<dbReference type="Proteomes" id="UP000765509">
    <property type="component" value="Unassembled WGS sequence"/>
</dbReference>
<evidence type="ECO:0000313" key="2">
    <source>
        <dbReference type="EMBL" id="MBW0493630.1"/>
    </source>
</evidence>
<evidence type="ECO:0000313" key="3">
    <source>
        <dbReference type="Proteomes" id="UP000765509"/>
    </source>
</evidence>
<comment type="caution">
    <text evidence="2">The sequence shown here is derived from an EMBL/GenBank/DDBJ whole genome shotgun (WGS) entry which is preliminary data.</text>
</comment>
<dbReference type="EMBL" id="AVOT02012158">
    <property type="protein sequence ID" value="MBW0493630.1"/>
    <property type="molecule type" value="Genomic_DNA"/>
</dbReference>
<sequence length="273" mass="29332">MELKRLGPHYKILLQKDPLKGKFREPCDVEIFRPILPEQLFQSNSSTGYSPLRHVGFMCSNKSKMICDSSAWNKSSEDFKSCCCSAPYFFRNELSPQIALALTQKKTTIMNTFTLALTVVTVLLNLSLVNSIQQLAPRAPEPRLQDAGAHGNYLKKRQGGYSKTPPTSSTAAKSGNKVALSSSVSRRQASQTASSPDTSSPKAELEPTPTKKKSKNGKSGCGSKPETGATPTPTAKIQRRQAGSANSAAVGTEGKSNSTKKPKSACKPPPSPV</sequence>
<proteinExistence type="predicted"/>
<accession>A0A9Q3H957</accession>